<dbReference type="AlphaFoldDB" id="A0A286TXH7"/>
<accession>A0A286TXH7</accession>
<dbReference type="GO" id="GO:0006109">
    <property type="term" value="P:regulation of carbohydrate metabolic process"/>
    <property type="evidence" value="ECO:0007669"/>
    <property type="project" value="InterPro"/>
</dbReference>
<comment type="caution">
    <text evidence="2">The sequence shown here is derived from an EMBL/GenBank/DDBJ whole genome shotgun (WGS) entry which is preliminary data.</text>
</comment>
<gene>
    <name evidence="2" type="ORF">SCALIN_C13_0076</name>
</gene>
<organism evidence="2 3">
    <name type="scientific">Candidatus Scalindua japonica</name>
    <dbReference type="NCBI Taxonomy" id="1284222"/>
    <lineage>
        <taxon>Bacteria</taxon>
        <taxon>Pseudomonadati</taxon>
        <taxon>Planctomycetota</taxon>
        <taxon>Candidatus Brocadiia</taxon>
        <taxon>Candidatus Brocadiales</taxon>
        <taxon>Candidatus Scalinduaceae</taxon>
        <taxon>Candidatus Scalindua</taxon>
    </lineage>
</organism>
<dbReference type="GO" id="GO:0003723">
    <property type="term" value="F:RNA binding"/>
    <property type="evidence" value="ECO:0007669"/>
    <property type="project" value="InterPro"/>
</dbReference>
<keyword evidence="3" id="KW-1185">Reference proteome</keyword>
<dbReference type="Gene3D" id="2.60.40.4380">
    <property type="entry name" value="Translational regulator CsrA"/>
    <property type="match status" value="2"/>
</dbReference>
<dbReference type="RefSeq" id="WP_096893963.1">
    <property type="nucleotide sequence ID" value="NZ_BAOS01000013.1"/>
</dbReference>
<dbReference type="InterPro" id="IPR036107">
    <property type="entry name" value="CsrA_sf"/>
</dbReference>
<reference evidence="3" key="1">
    <citation type="journal article" date="2017" name="Environ. Microbiol. Rep.">
        <title>Genetic Diversity of Marine Anaerobic Ammonium-Oxidizing Bacteria as Revealed by Genomic and Proteomic Analyses of 'Candidatus Scalindua japonica'.</title>
        <authorList>
            <person name="Oshiki M."/>
            <person name="Mizuto K."/>
            <person name="Kimura Z."/>
            <person name="Kindaichi T."/>
            <person name="Satoh H."/>
            <person name="Okabe S."/>
        </authorList>
    </citation>
    <scope>NUCLEOTIDE SEQUENCE [LARGE SCALE GENOMIC DNA]</scope>
    <source>
        <strain evidence="3">husup-a2</strain>
    </source>
</reference>
<dbReference type="GO" id="GO:0006402">
    <property type="term" value="P:mRNA catabolic process"/>
    <property type="evidence" value="ECO:0007669"/>
    <property type="project" value="InterPro"/>
</dbReference>
<protein>
    <submittedName>
        <fullName evidence="2">3-isopropylmalate dehydratase small subunit</fullName>
    </submittedName>
</protein>
<feature type="coiled-coil region" evidence="1">
    <location>
        <begin position="1"/>
        <end position="73"/>
    </location>
</feature>
<evidence type="ECO:0000313" key="2">
    <source>
        <dbReference type="EMBL" id="GAX60564.1"/>
    </source>
</evidence>
<dbReference type="SUPFAM" id="SSF117130">
    <property type="entry name" value="CsrA-like"/>
    <property type="match status" value="1"/>
</dbReference>
<dbReference type="EMBL" id="BAOS01000013">
    <property type="protein sequence ID" value="GAX60564.1"/>
    <property type="molecule type" value="Genomic_DNA"/>
</dbReference>
<sequence>MDTYEKWFDKVEAEKEEAEADDIKNKLNDKVQAEKKQTEADDIKNKLNDKVQVVKEQTEAEGIENKLNDKVEEETRLSDIIPEVIKSPGKSEVKKNLCDNEEDKKKLVAENETKEALSEKQDEKIGHLQKYKKKLSDLIKSRSNKKPPVNVKPKDKPNDQIKVFEFSKDISTVEIIYDIWTKDVQLKNRVLVVENNLDKNGFKDEMLTMIKTSGIDYIIAPGFEKGFYEKASDAELQLIECSDTKLIDEGMSIMVYREAGVIFDVDNGQEFKFTLMTDSVRKNILQKISLEVGESVLIGNDLSIRVLDIEKDQSKICINALKVVTAYPQKYLTIGDEIRIIIFKIIPYQIKLGIEVPECITINRQ</sequence>
<proteinExistence type="predicted"/>
<evidence type="ECO:0000256" key="1">
    <source>
        <dbReference type="SAM" id="Coils"/>
    </source>
</evidence>
<keyword evidence="1" id="KW-0175">Coiled coil</keyword>
<name>A0A286TXH7_9BACT</name>
<evidence type="ECO:0000313" key="3">
    <source>
        <dbReference type="Proteomes" id="UP000218542"/>
    </source>
</evidence>
<dbReference type="Proteomes" id="UP000218542">
    <property type="component" value="Unassembled WGS sequence"/>
</dbReference>